<evidence type="ECO:0000256" key="1">
    <source>
        <dbReference type="SAM" id="MobiDB-lite"/>
    </source>
</evidence>
<name>A0ABS7U2U8_9BACT</name>
<accession>A0ABS7U2U8</accession>
<dbReference type="RefSeq" id="WP_224196487.1">
    <property type="nucleotide sequence ID" value="NZ_JAIRAU010000049.1"/>
</dbReference>
<comment type="caution">
    <text evidence="3">The sequence shown here is derived from an EMBL/GenBank/DDBJ whole genome shotgun (WGS) entry which is preliminary data.</text>
</comment>
<organism evidence="3 4">
    <name type="scientific">Nannocystis pusilla</name>
    <dbReference type="NCBI Taxonomy" id="889268"/>
    <lineage>
        <taxon>Bacteria</taxon>
        <taxon>Pseudomonadati</taxon>
        <taxon>Myxococcota</taxon>
        <taxon>Polyangia</taxon>
        <taxon>Nannocystales</taxon>
        <taxon>Nannocystaceae</taxon>
        <taxon>Nannocystis</taxon>
    </lineage>
</organism>
<dbReference type="PANTHER" id="PTHR46534">
    <property type="entry name" value="IGGFC_BINDING DOMAIN-CONTAINING PROTEIN"/>
    <property type="match status" value="1"/>
</dbReference>
<gene>
    <name evidence="3" type="ORF">K7C98_36450</name>
</gene>
<dbReference type="EMBL" id="JAIRAU010000049">
    <property type="protein sequence ID" value="MBZ5714754.1"/>
    <property type="molecule type" value="Genomic_DNA"/>
</dbReference>
<proteinExistence type="predicted"/>
<feature type="region of interest" description="Disordered" evidence="1">
    <location>
        <begin position="24"/>
        <end position="52"/>
    </location>
</feature>
<reference evidence="3" key="1">
    <citation type="submission" date="2021-08" db="EMBL/GenBank/DDBJ databases">
        <authorList>
            <person name="Stevens D.C."/>
        </authorList>
    </citation>
    <scope>NUCLEOTIDE SEQUENCE</scope>
    <source>
        <strain evidence="3">DSM 53165</strain>
    </source>
</reference>
<dbReference type="Proteomes" id="UP001139031">
    <property type="component" value="Unassembled WGS sequence"/>
</dbReference>
<protein>
    <submittedName>
        <fullName evidence="3">IgGFc-binding protein</fullName>
    </submittedName>
</protein>
<evidence type="ECO:0000313" key="4">
    <source>
        <dbReference type="Proteomes" id="UP001139031"/>
    </source>
</evidence>
<dbReference type="PANTHER" id="PTHR46534:SF1">
    <property type="entry name" value="IGGFC-BINDING PROTEIN N-TERMINAL DOMAIN-CONTAINING PROTEIN"/>
    <property type="match status" value="1"/>
</dbReference>
<feature type="domain" description="IgGFc-binding protein N-terminal" evidence="2">
    <location>
        <begin position="253"/>
        <end position="553"/>
    </location>
</feature>
<dbReference type="PROSITE" id="PS51257">
    <property type="entry name" value="PROKAR_LIPOPROTEIN"/>
    <property type="match status" value="1"/>
</dbReference>
<evidence type="ECO:0000259" key="2">
    <source>
        <dbReference type="Pfam" id="PF17517"/>
    </source>
</evidence>
<sequence length="574" mass="59177">MTSFPRLVAAITIIAGCGDSTANTGASEGTSSTGESTSSTDTAPTTTTPPAECGPGEIECVGEAEVAVCGDDGLLAAPTTCPDAGVCVDGVGCVGCSPGAVRCDGEALQQCSDASEWEVVQTCSAAQGLACDDAAMACTGVCAPDSLPMTASGCEFYAVTTVNVYDPAGRFAVVVENPGDSDATVTVARNEDFAQLVETVPAGTARAIELPFVAGLSDAVVGKLIYDGAYHIESDRPVRVVQYNTFNVSASTDSSLLWPRHTWGSDYFVASYPSTSIETTFNRGFWAAVAGADETTLEATALPGTKSKAGPGVGVDGSGKAPLGSGDVLEILSGDPGDITGTRLVSDKPIQVLGGHQCSFVPASVGYCDHLEEAMLPISQLGTEYVVAAPTMAEPATSRRAQIVRVIATEADTALTYDPPLPGAPTTIAGPGEFVELAPSPLNFVLVSDKPVLVAQYMVGAQFDDSETDPSMLATLPVARWHTRHHVHALPGWLPPDIDILAPTGATVTLDGVAVTDFEDVGDSPYQVAHVRLEGDPGLVAIESDQPIAVNVYAFTVFNWSTSYWHGTGGSLAR</sequence>
<dbReference type="InterPro" id="IPR035234">
    <property type="entry name" value="IgGFc-bd_N"/>
</dbReference>
<dbReference type="Pfam" id="PF17517">
    <property type="entry name" value="IgGFc_binding"/>
    <property type="match status" value="1"/>
</dbReference>
<evidence type="ECO:0000313" key="3">
    <source>
        <dbReference type="EMBL" id="MBZ5714754.1"/>
    </source>
</evidence>
<keyword evidence="4" id="KW-1185">Reference proteome</keyword>
<feature type="compositionally biased region" description="Low complexity" evidence="1">
    <location>
        <begin position="24"/>
        <end position="51"/>
    </location>
</feature>